<dbReference type="InterPro" id="IPR014812">
    <property type="entry name" value="Vps51"/>
</dbReference>
<evidence type="ECO:0000256" key="2">
    <source>
        <dbReference type="RuleBase" id="RU368010"/>
    </source>
</evidence>
<dbReference type="AlphaFoldDB" id="A0AA40CS57"/>
<gene>
    <name evidence="4" type="ORF">B0T16DRAFT_456863</name>
</gene>
<evidence type="ECO:0000313" key="5">
    <source>
        <dbReference type="Proteomes" id="UP001174936"/>
    </source>
</evidence>
<dbReference type="GO" id="GO:0015031">
    <property type="term" value="P:protein transport"/>
    <property type="evidence" value="ECO:0007669"/>
    <property type="project" value="UniProtKB-UniRule"/>
</dbReference>
<feature type="compositionally biased region" description="Polar residues" evidence="3">
    <location>
        <begin position="1"/>
        <end position="21"/>
    </location>
</feature>
<dbReference type="GO" id="GO:0032456">
    <property type="term" value="P:endocytic recycling"/>
    <property type="evidence" value="ECO:0007669"/>
    <property type="project" value="TreeGrafter"/>
</dbReference>
<dbReference type="GO" id="GO:0000938">
    <property type="term" value="C:GARP complex"/>
    <property type="evidence" value="ECO:0007669"/>
    <property type="project" value="UniProtKB-UniRule"/>
</dbReference>
<dbReference type="PANTHER" id="PTHR15954">
    <property type="entry name" value="VACUOLAR PROTEIN SORTING-ASSOCIATED PROTEIN 51 HOMOLOG"/>
    <property type="match status" value="1"/>
</dbReference>
<keyword evidence="2" id="KW-0445">Lipid transport</keyword>
<dbReference type="GO" id="GO:0007030">
    <property type="term" value="P:Golgi organization"/>
    <property type="evidence" value="ECO:0007669"/>
    <property type="project" value="UniProtKB-UniRule"/>
</dbReference>
<dbReference type="GO" id="GO:0016020">
    <property type="term" value="C:membrane"/>
    <property type="evidence" value="ECO:0007669"/>
    <property type="project" value="TreeGrafter"/>
</dbReference>
<keyword evidence="2" id="KW-0653">Protein transport</keyword>
<feature type="region of interest" description="Disordered" evidence="3">
    <location>
        <begin position="1"/>
        <end position="102"/>
    </location>
</feature>
<comment type="caution">
    <text evidence="4">The sequence shown here is derived from an EMBL/GenBank/DDBJ whole genome shotgun (WGS) entry which is preliminary data.</text>
</comment>
<organism evidence="4 5">
    <name type="scientific">Cercophora newfieldiana</name>
    <dbReference type="NCBI Taxonomy" id="92897"/>
    <lineage>
        <taxon>Eukaryota</taxon>
        <taxon>Fungi</taxon>
        <taxon>Dikarya</taxon>
        <taxon>Ascomycota</taxon>
        <taxon>Pezizomycotina</taxon>
        <taxon>Sordariomycetes</taxon>
        <taxon>Sordariomycetidae</taxon>
        <taxon>Sordariales</taxon>
        <taxon>Lasiosphaeriaceae</taxon>
        <taxon>Cercophora</taxon>
    </lineage>
</organism>
<dbReference type="Proteomes" id="UP001174936">
    <property type="component" value="Unassembled WGS sequence"/>
</dbReference>
<name>A0AA40CS57_9PEZI</name>
<dbReference type="GO" id="GO:1990745">
    <property type="term" value="C:EARP complex"/>
    <property type="evidence" value="ECO:0007669"/>
    <property type="project" value="TreeGrafter"/>
</dbReference>
<dbReference type="PANTHER" id="PTHR15954:SF4">
    <property type="entry name" value="VACUOLAR PROTEIN SORTING-ASSOCIATED PROTEIN 51 HOMOLOG"/>
    <property type="match status" value="1"/>
</dbReference>
<comment type="similarity">
    <text evidence="1 2">Belongs to the VPS51 family.</text>
</comment>
<keyword evidence="2" id="KW-0813">Transport</keyword>
<sequence>MSTIASPRDPSSTPLTRRLNNPPQASTTPTSSTRPSLDIPSTSSSPNPNNHTLPPPGPAKRANRAALREYYNLKKSSTPSTPTVEITNPHASDPDTTLDAHSELDAPDFNAQSYISSTLASSTLSELLRTYARVLGEIRALDAEKKALVYDNYSKLISATETIRRMRSTMDPLNPMAGTLDLVWVEGGVKEGGAGAEGGGGRGRGGGRRARTREFARGVLEVPGRLRGLVDEGREEEARREWEMPRRLLERWRELGVGGADVETLIEEGDAIVGRGEEGSGSESDESGSASTT</sequence>
<dbReference type="GO" id="GO:0005829">
    <property type="term" value="C:cytosol"/>
    <property type="evidence" value="ECO:0007669"/>
    <property type="project" value="GOC"/>
</dbReference>
<keyword evidence="2" id="KW-0333">Golgi apparatus</keyword>
<comment type="subunit">
    <text evidence="2">Component of the Golgi-associated retrograde protein (GARP) complex.</text>
</comment>
<dbReference type="Pfam" id="PF08700">
    <property type="entry name" value="VPS51_Exo84_N"/>
    <property type="match status" value="1"/>
</dbReference>
<dbReference type="GO" id="GO:0048193">
    <property type="term" value="P:Golgi vesicle transport"/>
    <property type="evidence" value="ECO:0007669"/>
    <property type="project" value="TreeGrafter"/>
</dbReference>
<keyword evidence="5" id="KW-1185">Reference proteome</keyword>
<comment type="subcellular location">
    <subcellularLocation>
        <location evidence="2">Golgi apparatus</location>
        <location evidence="2">trans-Golgi network</location>
    </subcellularLocation>
</comment>
<dbReference type="GO" id="GO:0006869">
    <property type="term" value="P:lipid transport"/>
    <property type="evidence" value="ECO:0007669"/>
    <property type="project" value="UniProtKB-UniRule"/>
</dbReference>
<feature type="compositionally biased region" description="Low complexity" evidence="3">
    <location>
        <begin position="22"/>
        <end position="52"/>
    </location>
</feature>
<proteinExistence type="inferred from homology"/>
<protein>
    <recommendedName>
        <fullName evidence="2">Vacuolar protein sorting-associated protein 51 homolog</fullName>
    </recommendedName>
</protein>
<feature type="compositionally biased region" description="Polar residues" evidence="3">
    <location>
        <begin position="74"/>
        <end position="90"/>
    </location>
</feature>
<dbReference type="EMBL" id="JAULSV010000003">
    <property type="protein sequence ID" value="KAK0649446.1"/>
    <property type="molecule type" value="Genomic_DNA"/>
</dbReference>
<evidence type="ECO:0000256" key="1">
    <source>
        <dbReference type="ARBA" id="ARBA00006080"/>
    </source>
</evidence>
<feature type="region of interest" description="Disordered" evidence="3">
    <location>
        <begin position="266"/>
        <end position="293"/>
    </location>
</feature>
<evidence type="ECO:0000313" key="4">
    <source>
        <dbReference type="EMBL" id="KAK0649446.1"/>
    </source>
</evidence>
<evidence type="ECO:0000256" key="3">
    <source>
        <dbReference type="SAM" id="MobiDB-lite"/>
    </source>
</evidence>
<comment type="function">
    <text evidence="2">Acts as component of the GARP complex that is involved in retrograde transport from early and late endosomes to the trans-Golgi network (TGN).</text>
</comment>
<dbReference type="GO" id="GO:0042147">
    <property type="term" value="P:retrograde transport, endosome to Golgi"/>
    <property type="evidence" value="ECO:0007669"/>
    <property type="project" value="UniProtKB-UniRule"/>
</dbReference>
<accession>A0AA40CS57</accession>
<reference evidence="4" key="1">
    <citation type="submission" date="2023-06" db="EMBL/GenBank/DDBJ databases">
        <title>Genome-scale phylogeny and comparative genomics of the fungal order Sordariales.</title>
        <authorList>
            <consortium name="Lawrence Berkeley National Laboratory"/>
            <person name="Hensen N."/>
            <person name="Bonometti L."/>
            <person name="Westerberg I."/>
            <person name="Brannstrom I.O."/>
            <person name="Guillou S."/>
            <person name="Cros-Aarteil S."/>
            <person name="Calhoun S."/>
            <person name="Haridas S."/>
            <person name="Kuo A."/>
            <person name="Mondo S."/>
            <person name="Pangilinan J."/>
            <person name="Riley R."/>
            <person name="Labutti K."/>
            <person name="Andreopoulos B."/>
            <person name="Lipzen A."/>
            <person name="Chen C."/>
            <person name="Yanf M."/>
            <person name="Daum C."/>
            <person name="Ng V."/>
            <person name="Clum A."/>
            <person name="Steindorff A."/>
            <person name="Ohm R."/>
            <person name="Martin F."/>
            <person name="Silar P."/>
            <person name="Natvig D."/>
            <person name="Lalanne C."/>
            <person name="Gautier V."/>
            <person name="Ament-Velasquez S.L."/>
            <person name="Kruys A."/>
            <person name="Hutchinson M.I."/>
            <person name="Powell A.J."/>
            <person name="Barry K."/>
            <person name="Miller A.N."/>
            <person name="Grigoriev I.V."/>
            <person name="Debuchy R."/>
            <person name="Gladieux P."/>
            <person name="Thoren M.H."/>
            <person name="Johannesson H."/>
        </authorList>
    </citation>
    <scope>NUCLEOTIDE SEQUENCE</scope>
    <source>
        <strain evidence="4">SMH2532-1</strain>
    </source>
</reference>